<dbReference type="GO" id="GO:0016020">
    <property type="term" value="C:membrane"/>
    <property type="evidence" value="ECO:0007669"/>
    <property type="project" value="UniProtKB-SubCell"/>
</dbReference>
<comment type="subcellular location">
    <subcellularLocation>
        <location evidence="1">Membrane</location>
        <topology evidence="1">Multi-pass membrane protein</topology>
    </subcellularLocation>
</comment>
<dbReference type="GO" id="GO:0008508">
    <property type="term" value="F:bile acid:sodium symporter activity"/>
    <property type="evidence" value="ECO:0000318"/>
    <property type="project" value="GO_Central"/>
</dbReference>
<organism evidence="8 9">
    <name type="scientific">Ciona intestinalis</name>
    <name type="common">Transparent sea squirt</name>
    <name type="synonym">Ascidia intestinalis</name>
    <dbReference type="NCBI Taxonomy" id="7719"/>
    <lineage>
        <taxon>Eukaryota</taxon>
        <taxon>Metazoa</taxon>
        <taxon>Chordata</taxon>
        <taxon>Tunicata</taxon>
        <taxon>Ascidiacea</taxon>
        <taxon>Phlebobranchia</taxon>
        <taxon>Cionidae</taxon>
        <taxon>Ciona</taxon>
    </lineage>
</organism>
<evidence type="ECO:0000256" key="5">
    <source>
        <dbReference type="ARBA" id="ARBA00022989"/>
    </source>
</evidence>
<evidence type="ECO:0000256" key="7">
    <source>
        <dbReference type="SAM" id="Phobius"/>
    </source>
</evidence>
<reference evidence="8" key="2">
    <citation type="journal article" date="2008" name="Genome Biol.">
        <title>Improved genome assembly and evidence-based global gene model set for the chordate Ciona intestinalis: new insight into intron and operon populations.</title>
        <authorList>
            <person name="Satou Y."/>
            <person name="Mineta K."/>
            <person name="Ogasawara M."/>
            <person name="Sasakura Y."/>
            <person name="Shoguchi E."/>
            <person name="Ueno K."/>
            <person name="Yamada L."/>
            <person name="Matsumoto J."/>
            <person name="Wasserscheid J."/>
            <person name="Dewar K."/>
            <person name="Wiley G.B."/>
            <person name="Macmil S.L."/>
            <person name="Roe B.A."/>
            <person name="Zeller R.W."/>
            <person name="Hastings K.E."/>
            <person name="Lemaire P."/>
            <person name="Lindquist E."/>
            <person name="Endo T."/>
            <person name="Hotta K."/>
            <person name="Inaba K."/>
        </authorList>
    </citation>
    <scope>NUCLEOTIDE SEQUENCE [LARGE SCALE GENOMIC DNA]</scope>
    <source>
        <strain evidence="8">wild type</strain>
    </source>
</reference>
<keyword evidence="6 7" id="KW-0472">Membrane</keyword>
<dbReference type="Ensembl" id="ENSCINT00000008688.3">
    <property type="protein sequence ID" value="ENSCINP00000008688.3"/>
    <property type="gene ID" value="ENSCING00000004206.3"/>
</dbReference>
<evidence type="ECO:0000313" key="9">
    <source>
        <dbReference type="Proteomes" id="UP000008144"/>
    </source>
</evidence>
<dbReference type="GeneTree" id="ENSGT00950000182808"/>
<reference evidence="8" key="3">
    <citation type="submission" date="2025-08" db="UniProtKB">
        <authorList>
            <consortium name="Ensembl"/>
        </authorList>
    </citation>
    <scope>IDENTIFICATION</scope>
</reference>
<feature type="transmembrane region" description="Helical" evidence="7">
    <location>
        <begin position="129"/>
        <end position="151"/>
    </location>
</feature>
<feature type="transmembrane region" description="Helical" evidence="7">
    <location>
        <begin position="163"/>
        <end position="186"/>
    </location>
</feature>
<sequence>AIEATLVVVVIQTMLGLGCTMDVTLIKEHLQRPSGIAIAASCQFGIMPFISFLMAKIFGLDKVAAIAVLVTGCCPGGNLSNLLTYFLYGDMNLSILMSSISTVLALVFMPFCLFIYGSSWISAYTIGTMIPFGGVVLTLIMTLFPVCLGMAIKSRWEKVANSLLKVSLFGVGVAFIALMTLSVIMFGSSIFTAISPSTYVIAFVMPLIGYGSGYLLATGFRLPDNSRRTVAIETGCQNSQLSSTILKMAFANEVMGAYFLFPLYALFQGLEGLAMVLAFRIYRR</sequence>
<accession>F7ALJ0</accession>
<dbReference type="Proteomes" id="UP000008144">
    <property type="component" value="Chromosome 14"/>
</dbReference>
<dbReference type="InterPro" id="IPR004710">
    <property type="entry name" value="Bilac:Na_transpt"/>
</dbReference>
<protein>
    <submittedName>
        <fullName evidence="8">Uncharacterized protein</fullName>
    </submittedName>
</protein>
<name>F7ALJ0_CIOIN</name>
<dbReference type="InParanoid" id="F7ALJ0"/>
<keyword evidence="9" id="KW-1185">Reference proteome</keyword>
<evidence type="ECO:0000313" key="8">
    <source>
        <dbReference type="Ensembl" id="ENSCINP00000008688.3"/>
    </source>
</evidence>
<dbReference type="GO" id="GO:0015721">
    <property type="term" value="P:bile acid and bile salt transport"/>
    <property type="evidence" value="ECO:0000318"/>
    <property type="project" value="GO_Central"/>
</dbReference>
<dbReference type="Pfam" id="PF01758">
    <property type="entry name" value="SBF"/>
    <property type="match status" value="1"/>
</dbReference>
<keyword evidence="5 7" id="KW-1133">Transmembrane helix</keyword>
<keyword evidence="4" id="KW-0769">Symport</keyword>
<dbReference type="InterPro" id="IPR038770">
    <property type="entry name" value="Na+/solute_symporter_sf"/>
</dbReference>
<dbReference type="AlphaFoldDB" id="F7ALJ0"/>
<feature type="transmembrane region" description="Helical" evidence="7">
    <location>
        <begin position="95"/>
        <end position="117"/>
    </location>
</feature>
<evidence type="ECO:0000256" key="2">
    <source>
        <dbReference type="ARBA" id="ARBA00006528"/>
    </source>
</evidence>
<dbReference type="PANTHER" id="PTHR10361:SF28">
    <property type="entry name" value="P3 PROTEIN-RELATED"/>
    <property type="match status" value="1"/>
</dbReference>
<dbReference type="OMA" id="IYGSSWI"/>
<dbReference type="EMBL" id="EAAA01001295">
    <property type="status" value="NOT_ANNOTATED_CDS"/>
    <property type="molecule type" value="Genomic_DNA"/>
</dbReference>
<evidence type="ECO:0000256" key="4">
    <source>
        <dbReference type="ARBA" id="ARBA00022847"/>
    </source>
</evidence>
<feature type="transmembrane region" description="Helical" evidence="7">
    <location>
        <begin position="64"/>
        <end position="88"/>
    </location>
</feature>
<feature type="transmembrane region" description="Helical" evidence="7">
    <location>
        <begin position="37"/>
        <end position="58"/>
    </location>
</feature>
<feature type="transmembrane region" description="Helical" evidence="7">
    <location>
        <begin position="257"/>
        <end position="282"/>
    </location>
</feature>
<feature type="transmembrane region" description="Helical" evidence="7">
    <location>
        <begin position="198"/>
        <end position="217"/>
    </location>
</feature>
<dbReference type="HOGENOM" id="CLU_034788_7_0_1"/>
<dbReference type="InterPro" id="IPR002657">
    <property type="entry name" value="BilAc:Na_symport/Acr3"/>
</dbReference>
<keyword evidence="3 7" id="KW-0812">Transmembrane</keyword>
<comment type="similarity">
    <text evidence="2">Belongs to the bile acid:sodium symporter (BASS) (TC 2.A.28) family.</text>
</comment>
<feature type="transmembrane region" description="Helical" evidence="7">
    <location>
        <begin position="6"/>
        <end position="25"/>
    </location>
</feature>
<keyword evidence="4" id="KW-0813">Transport</keyword>
<evidence type="ECO:0000256" key="1">
    <source>
        <dbReference type="ARBA" id="ARBA00004141"/>
    </source>
</evidence>
<proteinExistence type="inferred from homology"/>
<dbReference type="Gene3D" id="1.20.1530.20">
    <property type="match status" value="1"/>
</dbReference>
<evidence type="ECO:0000256" key="6">
    <source>
        <dbReference type="ARBA" id="ARBA00023136"/>
    </source>
</evidence>
<dbReference type="PANTHER" id="PTHR10361">
    <property type="entry name" value="SODIUM-BILE ACID COTRANSPORTER"/>
    <property type="match status" value="1"/>
</dbReference>
<reference evidence="9" key="1">
    <citation type="journal article" date="2002" name="Science">
        <title>The draft genome of Ciona intestinalis: insights into chordate and vertebrate origins.</title>
        <authorList>
            <person name="Dehal P."/>
            <person name="Satou Y."/>
            <person name="Campbell R.K."/>
            <person name="Chapman J."/>
            <person name="Degnan B."/>
            <person name="De Tomaso A."/>
            <person name="Davidson B."/>
            <person name="Di Gregorio A."/>
            <person name="Gelpke M."/>
            <person name="Goodstein D.M."/>
            <person name="Harafuji N."/>
            <person name="Hastings K.E."/>
            <person name="Ho I."/>
            <person name="Hotta K."/>
            <person name="Huang W."/>
            <person name="Kawashima T."/>
            <person name="Lemaire P."/>
            <person name="Martinez D."/>
            <person name="Meinertzhagen I.A."/>
            <person name="Necula S."/>
            <person name="Nonaka M."/>
            <person name="Putnam N."/>
            <person name="Rash S."/>
            <person name="Saiga H."/>
            <person name="Satake M."/>
            <person name="Terry A."/>
            <person name="Yamada L."/>
            <person name="Wang H.G."/>
            <person name="Awazu S."/>
            <person name="Azumi K."/>
            <person name="Boore J."/>
            <person name="Branno M."/>
            <person name="Chin-Bow S."/>
            <person name="DeSantis R."/>
            <person name="Doyle S."/>
            <person name="Francino P."/>
            <person name="Keys D.N."/>
            <person name="Haga S."/>
            <person name="Hayashi H."/>
            <person name="Hino K."/>
            <person name="Imai K.S."/>
            <person name="Inaba K."/>
            <person name="Kano S."/>
            <person name="Kobayashi K."/>
            <person name="Kobayashi M."/>
            <person name="Lee B.I."/>
            <person name="Makabe K.W."/>
            <person name="Manohar C."/>
            <person name="Matassi G."/>
            <person name="Medina M."/>
            <person name="Mochizuki Y."/>
            <person name="Mount S."/>
            <person name="Morishita T."/>
            <person name="Miura S."/>
            <person name="Nakayama A."/>
            <person name="Nishizaka S."/>
            <person name="Nomoto H."/>
            <person name="Ohta F."/>
            <person name="Oishi K."/>
            <person name="Rigoutsos I."/>
            <person name="Sano M."/>
            <person name="Sasaki A."/>
            <person name="Sasakura Y."/>
            <person name="Shoguchi E."/>
            <person name="Shin-i T."/>
            <person name="Spagnuolo A."/>
            <person name="Stainier D."/>
            <person name="Suzuki M.M."/>
            <person name="Tassy O."/>
            <person name="Takatori N."/>
            <person name="Tokuoka M."/>
            <person name="Yagi K."/>
            <person name="Yoshizaki F."/>
            <person name="Wada S."/>
            <person name="Zhang C."/>
            <person name="Hyatt P.D."/>
            <person name="Larimer F."/>
            <person name="Detter C."/>
            <person name="Doggett N."/>
            <person name="Glavina T."/>
            <person name="Hawkins T."/>
            <person name="Richardson P."/>
            <person name="Lucas S."/>
            <person name="Kohara Y."/>
            <person name="Levine M."/>
            <person name="Satoh N."/>
            <person name="Rokhsar D.S."/>
        </authorList>
    </citation>
    <scope>NUCLEOTIDE SEQUENCE [LARGE SCALE GENOMIC DNA]</scope>
</reference>
<evidence type="ECO:0000256" key="3">
    <source>
        <dbReference type="ARBA" id="ARBA00022692"/>
    </source>
</evidence>
<reference evidence="8" key="4">
    <citation type="submission" date="2025-09" db="UniProtKB">
        <authorList>
            <consortium name="Ensembl"/>
        </authorList>
    </citation>
    <scope>IDENTIFICATION</scope>
</reference>